<dbReference type="Pfam" id="PF07576">
    <property type="entry name" value="BRAP2"/>
    <property type="match status" value="1"/>
</dbReference>
<evidence type="ECO:0000259" key="7">
    <source>
        <dbReference type="PROSITE" id="PS50271"/>
    </source>
</evidence>
<dbReference type="InterPro" id="IPR001841">
    <property type="entry name" value="Znf_RING"/>
</dbReference>
<feature type="compositionally biased region" description="Low complexity" evidence="5">
    <location>
        <begin position="150"/>
        <end position="180"/>
    </location>
</feature>
<feature type="domain" description="RING-type" evidence="6">
    <location>
        <begin position="361"/>
        <end position="401"/>
    </location>
</feature>
<dbReference type="InterPro" id="IPR013083">
    <property type="entry name" value="Znf_RING/FYVE/PHD"/>
</dbReference>
<gene>
    <name evidence="8" type="ORF">BCR35DRAFT_354712</name>
</gene>
<evidence type="ECO:0000313" key="8">
    <source>
        <dbReference type="EMBL" id="ORY69163.1"/>
    </source>
</evidence>
<evidence type="ECO:0000256" key="3">
    <source>
        <dbReference type="ARBA" id="ARBA00022833"/>
    </source>
</evidence>
<dbReference type="InParanoid" id="A0A1Y2EC55"/>
<feature type="region of interest" description="Disordered" evidence="5">
    <location>
        <begin position="601"/>
        <end position="654"/>
    </location>
</feature>
<dbReference type="Proteomes" id="UP000193467">
    <property type="component" value="Unassembled WGS sequence"/>
</dbReference>
<feature type="region of interest" description="Disordered" evidence="5">
    <location>
        <begin position="70"/>
        <end position="130"/>
    </location>
</feature>
<organism evidence="8 9">
    <name type="scientific">Leucosporidium creatinivorum</name>
    <dbReference type="NCBI Taxonomy" id="106004"/>
    <lineage>
        <taxon>Eukaryota</taxon>
        <taxon>Fungi</taxon>
        <taxon>Dikarya</taxon>
        <taxon>Basidiomycota</taxon>
        <taxon>Pucciniomycotina</taxon>
        <taxon>Microbotryomycetes</taxon>
        <taxon>Leucosporidiales</taxon>
        <taxon>Leucosporidium</taxon>
    </lineage>
</organism>
<dbReference type="GO" id="GO:0008270">
    <property type="term" value="F:zinc ion binding"/>
    <property type="evidence" value="ECO:0007669"/>
    <property type="project" value="UniProtKB-KW"/>
</dbReference>
<evidence type="ECO:0000256" key="5">
    <source>
        <dbReference type="SAM" id="MobiDB-lite"/>
    </source>
</evidence>
<keyword evidence="1" id="KW-0479">Metal-binding</keyword>
<accession>A0A1Y2EC55</accession>
<dbReference type="Gene3D" id="3.30.40.10">
    <property type="entry name" value="Zinc/RING finger domain, C3HC4 (zinc finger)"/>
    <property type="match status" value="2"/>
</dbReference>
<dbReference type="EMBL" id="MCGR01000058">
    <property type="protein sequence ID" value="ORY69163.1"/>
    <property type="molecule type" value="Genomic_DNA"/>
</dbReference>
<dbReference type="GO" id="GO:0005737">
    <property type="term" value="C:cytoplasm"/>
    <property type="evidence" value="ECO:0007669"/>
    <property type="project" value="TreeGrafter"/>
</dbReference>
<dbReference type="GO" id="GO:0016567">
    <property type="term" value="P:protein ubiquitination"/>
    <property type="evidence" value="ECO:0007669"/>
    <property type="project" value="TreeGrafter"/>
</dbReference>
<dbReference type="PROSITE" id="PS50271">
    <property type="entry name" value="ZF_UBP"/>
    <property type="match status" value="1"/>
</dbReference>
<dbReference type="FunCoup" id="A0A1Y2EC55">
    <property type="interactions" value="762"/>
</dbReference>
<feature type="domain" description="UBP-type" evidence="7">
    <location>
        <begin position="398"/>
        <end position="503"/>
    </location>
</feature>
<proteinExistence type="predicted"/>
<dbReference type="GO" id="GO:0007265">
    <property type="term" value="P:Ras protein signal transduction"/>
    <property type="evidence" value="ECO:0007669"/>
    <property type="project" value="TreeGrafter"/>
</dbReference>
<reference evidence="8 9" key="1">
    <citation type="submission" date="2016-07" db="EMBL/GenBank/DDBJ databases">
        <title>Pervasive Adenine N6-methylation of Active Genes in Fungi.</title>
        <authorList>
            <consortium name="DOE Joint Genome Institute"/>
            <person name="Mondo S.J."/>
            <person name="Dannebaum R.O."/>
            <person name="Kuo R.C."/>
            <person name="Labutti K."/>
            <person name="Haridas S."/>
            <person name="Kuo A."/>
            <person name="Salamov A."/>
            <person name="Ahrendt S.R."/>
            <person name="Lipzen A."/>
            <person name="Sullivan W."/>
            <person name="Andreopoulos W.B."/>
            <person name="Clum A."/>
            <person name="Lindquist E."/>
            <person name="Daum C."/>
            <person name="Ramamoorthy G.K."/>
            <person name="Gryganskyi A."/>
            <person name="Culley D."/>
            <person name="Magnuson J.K."/>
            <person name="James T.Y."/>
            <person name="O'Malley M.A."/>
            <person name="Stajich J.E."/>
            <person name="Spatafora J.W."/>
            <person name="Visel A."/>
            <person name="Grigoriev I.V."/>
        </authorList>
    </citation>
    <scope>NUCLEOTIDE SEQUENCE [LARGE SCALE GENOMIC DNA]</scope>
    <source>
        <strain evidence="8 9">62-1032</strain>
    </source>
</reference>
<dbReference type="InterPro" id="IPR047243">
    <property type="entry name" value="RING-H2_BRAP2"/>
</dbReference>
<feature type="compositionally biased region" description="Basic and acidic residues" evidence="5">
    <location>
        <begin position="601"/>
        <end position="650"/>
    </location>
</feature>
<feature type="compositionally biased region" description="Basic and acidic residues" evidence="5">
    <location>
        <begin position="506"/>
        <end position="530"/>
    </location>
</feature>
<evidence type="ECO:0000259" key="6">
    <source>
        <dbReference type="PROSITE" id="PS50089"/>
    </source>
</evidence>
<dbReference type="GO" id="GO:0061630">
    <property type="term" value="F:ubiquitin protein ligase activity"/>
    <property type="evidence" value="ECO:0007669"/>
    <property type="project" value="TreeGrafter"/>
</dbReference>
<dbReference type="AlphaFoldDB" id="A0A1Y2EC55"/>
<sequence length="731" mass="80447">MAERRYSIVIELFDHHALPSHPSPLQPRTPTRLPPQLDAQLRASSSRLVLPASNRDFWLPLPATSSLSTLATAPVTSPPPPPTRALSSPRIWSQSSGPLSPPAIATAQLWTPSQPPPPSTSTPAATGQQPQLDFRFGPLAIDWVDSPTAAPLRSSPMSPSLSAPSLPSEGSSSSSSAPPLQWNPTSPRPSSALALPKPRSPPRTPEKSGRTELNWGIIHLFRESGAQAEESDEKQKRKAMDGDDGTVVGMVSVPGVLTAASLLTFISPALESVAQLRLLRDSTPNRTIVLIRFYEAADASLFLKMYNGRSYHDTKDSEVAQVVPISSIQLKSSSNPPFTFPSTPQIDESQSKASEVELPTCPICLERLDVQISGLVQILCQHSYHCSCLLKWGDSRCPVCRSTNSRARRGTVGAASAPPNQAVASTCAVCQSPSNLWICVICGNVGCGRYQGGHAHSHFDESGHSYSLEIETGRVWSYNDDEYVHRLIRNRTDGKLVELPSLFTDDDSKKKSSNSKDDEGIGGPDRSDEASQDKLEAMGLEYANLMTTQLESQRGYYEEEIARAKEEGAVWRAKWESVGEEAEKGRVERRELRKRVGELEGELKKSREEWREREEKREKSEREEEVRRKKERAEATKARRELERELEQEKSVTASLSTNLGLLRTEFGKRGEETEGVKAQVAELEEQMRDLMFALSARDQIEQQGGEAVGGDVVIPPTPPPTSSARRKKKK</sequence>
<dbReference type="SMART" id="SM00184">
    <property type="entry name" value="RING"/>
    <property type="match status" value="1"/>
</dbReference>
<evidence type="ECO:0000256" key="1">
    <source>
        <dbReference type="ARBA" id="ARBA00022723"/>
    </source>
</evidence>
<dbReference type="PROSITE" id="PS50089">
    <property type="entry name" value="ZF_RING_2"/>
    <property type="match status" value="1"/>
</dbReference>
<evidence type="ECO:0000256" key="4">
    <source>
        <dbReference type="PROSITE-ProRule" id="PRU00502"/>
    </source>
</evidence>
<protein>
    <recommendedName>
        <fullName evidence="10">BRCA1-associated protein 2-domain-containing protein</fullName>
    </recommendedName>
</protein>
<comment type="caution">
    <text evidence="8">The sequence shown here is derived from an EMBL/GenBank/DDBJ whole genome shotgun (WGS) entry which is preliminary data.</text>
</comment>
<evidence type="ECO:0000313" key="9">
    <source>
        <dbReference type="Proteomes" id="UP000193467"/>
    </source>
</evidence>
<dbReference type="OrthoDB" id="273556at2759"/>
<feature type="region of interest" description="Disordered" evidence="5">
    <location>
        <begin position="504"/>
        <end position="530"/>
    </location>
</feature>
<dbReference type="InterPro" id="IPR001607">
    <property type="entry name" value="Znf_UBP"/>
</dbReference>
<name>A0A1Y2EC55_9BASI</name>
<dbReference type="STRING" id="106004.A0A1Y2EC55"/>
<dbReference type="SMART" id="SM00290">
    <property type="entry name" value="ZnF_UBP"/>
    <property type="match status" value="1"/>
</dbReference>
<keyword evidence="9" id="KW-1185">Reference proteome</keyword>
<dbReference type="PANTHER" id="PTHR24007:SF7">
    <property type="entry name" value="BRCA1-ASSOCIATED PROTEIN"/>
    <property type="match status" value="1"/>
</dbReference>
<keyword evidence="3" id="KW-0862">Zinc</keyword>
<dbReference type="Pfam" id="PF13639">
    <property type="entry name" value="zf-RING_2"/>
    <property type="match status" value="1"/>
</dbReference>
<feature type="region of interest" description="Disordered" evidence="5">
    <location>
        <begin position="150"/>
        <end position="212"/>
    </location>
</feature>
<evidence type="ECO:0000256" key="2">
    <source>
        <dbReference type="ARBA" id="ARBA00022771"/>
    </source>
</evidence>
<dbReference type="CDD" id="cd16457">
    <property type="entry name" value="RING-H2_BRAP2"/>
    <property type="match status" value="1"/>
</dbReference>
<dbReference type="InterPro" id="IPR011422">
    <property type="entry name" value="BRAP2/ETP1_RRM"/>
</dbReference>
<feature type="region of interest" description="Disordered" evidence="5">
    <location>
        <begin position="704"/>
        <end position="731"/>
    </location>
</feature>
<dbReference type="SUPFAM" id="SSF57850">
    <property type="entry name" value="RING/U-box"/>
    <property type="match status" value="2"/>
</dbReference>
<dbReference type="PANTHER" id="PTHR24007">
    <property type="entry name" value="BRCA1-ASSOCIATED PROTEIN"/>
    <property type="match status" value="1"/>
</dbReference>
<evidence type="ECO:0008006" key="10">
    <source>
        <dbReference type="Google" id="ProtNLM"/>
    </source>
</evidence>
<keyword evidence="2 4" id="KW-0863">Zinc-finger</keyword>
<dbReference type="Pfam" id="PF02148">
    <property type="entry name" value="zf-UBP"/>
    <property type="match status" value="1"/>
</dbReference>